<feature type="region of interest" description="Disordered" evidence="1">
    <location>
        <begin position="194"/>
        <end position="213"/>
    </location>
</feature>
<evidence type="ECO:0000256" key="1">
    <source>
        <dbReference type="SAM" id="MobiDB-lite"/>
    </source>
</evidence>
<dbReference type="EMBL" id="BMAT01007133">
    <property type="protein sequence ID" value="GFR58216.1"/>
    <property type="molecule type" value="Genomic_DNA"/>
</dbReference>
<evidence type="ECO:0000313" key="3">
    <source>
        <dbReference type="Proteomes" id="UP000762676"/>
    </source>
</evidence>
<dbReference type="AlphaFoldDB" id="A0AAV4EC16"/>
<dbReference type="Proteomes" id="UP000762676">
    <property type="component" value="Unassembled WGS sequence"/>
</dbReference>
<feature type="region of interest" description="Disordered" evidence="1">
    <location>
        <begin position="140"/>
        <end position="183"/>
    </location>
</feature>
<dbReference type="Gene3D" id="3.30.70.1820">
    <property type="entry name" value="L1 transposable element, RRM domain"/>
    <property type="match status" value="1"/>
</dbReference>
<gene>
    <name evidence="2" type="ORF">ElyMa_003475900</name>
</gene>
<reference evidence="2 3" key="1">
    <citation type="journal article" date="2021" name="Elife">
        <title>Chloroplast acquisition without the gene transfer in kleptoplastic sea slugs, Plakobranchus ocellatus.</title>
        <authorList>
            <person name="Maeda T."/>
            <person name="Takahashi S."/>
            <person name="Yoshida T."/>
            <person name="Shimamura S."/>
            <person name="Takaki Y."/>
            <person name="Nagai Y."/>
            <person name="Toyoda A."/>
            <person name="Suzuki Y."/>
            <person name="Arimoto A."/>
            <person name="Ishii H."/>
            <person name="Satoh N."/>
            <person name="Nishiyama T."/>
            <person name="Hasebe M."/>
            <person name="Maruyama T."/>
            <person name="Minagawa J."/>
            <person name="Obokata J."/>
            <person name="Shigenobu S."/>
        </authorList>
    </citation>
    <scope>NUCLEOTIDE SEQUENCE [LARGE SCALE GENOMIC DNA]</scope>
</reference>
<proteinExistence type="predicted"/>
<name>A0AAV4EC16_9GAST</name>
<feature type="compositionally biased region" description="Basic and acidic residues" evidence="1">
    <location>
        <begin position="200"/>
        <end position="213"/>
    </location>
</feature>
<protein>
    <submittedName>
        <fullName evidence="2">Uncharacterized protein</fullName>
    </submittedName>
</protein>
<accession>A0AAV4EC16</accession>
<feature type="compositionally biased region" description="Basic residues" evidence="1">
    <location>
        <begin position="160"/>
        <end position="172"/>
    </location>
</feature>
<organism evidence="2 3">
    <name type="scientific">Elysia marginata</name>
    <dbReference type="NCBI Taxonomy" id="1093978"/>
    <lineage>
        <taxon>Eukaryota</taxon>
        <taxon>Metazoa</taxon>
        <taxon>Spiralia</taxon>
        <taxon>Lophotrochozoa</taxon>
        <taxon>Mollusca</taxon>
        <taxon>Gastropoda</taxon>
        <taxon>Heterobranchia</taxon>
        <taxon>Euthyneura</taxon>
        <taxon>Panpulmonata</taxon>
        <taxon>Sacoglossa</taxon>
        <taxon>Placobranchoidea</taxon>
        <taxon>Plakobranchidae</taxon>
        <taxon>Elysia</taxon>
    </lineage>
</organism>
<comment type="caution">
    <text evidence="2">The sequence shown here is derived from an EMBL/GenBank/DDBJ whole genome shotgun (WGS) entry which is preliminary data.</text>
</comment>
<evidence type="ECO:0000313" key="2">
    <source>
        <dbReference type="EMBL" id="GFR58216.1"/>
    </source>
</evidence>
<sequence length="213" mass="25002">MSEIIKKKLNLTQFSGLDIDKAHRVGNFQANTDRAIIARFATHRAAELVLANRRALKDSKIVIAEDLTAETLQLFHKVKEMDRVQQVWTKRGVIFIKDRDNNILKVLPHDTIQTLQKRLTQQQKTRGSNQSQLVNINQEKEAQQKVDRPTAHSTVNPPARPRRSIRPVRRRTKQIDWRQHRSKKNFKTWLTKKTKPGMIDQKEIQHLFQRKDP</sequence>
<keyword evidence="3" id="KW-1185">Reference proteome</keyword>
<feature type="compositionally biased region" description="Basic and acidic residues" evidence="1">
    <location>
        <begin position="140"/>
        <end position="150"/>
    </location>
</feature>